<evidence type="ECO:0000256" key="10">
    <source>
        <dbReference type="SAM" id="MobiDB-lite"/>
    </source>
</evidence>
<dbReference type="InterPro" id="IPR013785">
    <property type="entry name" value="Aldolase_TIM"/>
</dbReference>
<dbReference type="GO" id="GO:0000162">
    <property type="term" value="P:L-tryptophan biosynthetic process"/>
    <property type="evidence" value="ECO:0007669"/>
    <property type="project" value="UniProtKB-UniRule"/>
</dbReference>
<dbReference type="InterPro" id="IPR013798">
    <property type="entry name" value="Indole-3-glycerol_P_synth_dom"/>
</dbReference>
<dbReference type="Pfam" id="PF00218">
    <property type="entry name" value="IGPS"/>
    <property type="match status" value="1"/>
</dbReference>
<keyword evidence="7 9" id="KW-0057">Aromatic amino acid biosynthesis</keyword>
<dbReference type="GO" id="GO:0004640">
    <property type="term" value="F:phosphoribosylanthranilate isomerase activity"/>
    <property type="evidence" value="ECO:0007669"/>
    <property type="project" value="TreeGrafter"/>
</dbReference>
<proteinExistence type="inferred from homology"/>
<comment type="similarity">
    <text evidence="3 9">Belongs to the TrpC family.</text>
</comment>
<dbReference type="InterPro" id="IPR011060">
    <property type="entry name" value="RibuloseP-bd_barrel"/>
</dbReference>
<evidence type="ECO:0000256" key="6">
    <source>
        <dbReference type="ARBA" id="ARBA00022822"/>
    </source>
</evidence>
<keyword evidence="5 9" id="KW-0210">Decarboxylase</keyword>
<dbReference type="Proteomes" id="UP000823902">
    <property type="component" value="Unassembled WGS sequence"/>
</dbReference>
<dbReference type="GO" id="GO:0004425">
    <property type="term" value="F:indole-3-glycerol-phosphate synthase activity"/>
    <property type="evidence" value="ECO:0007669"/>
    <property type="project" value="UniProtKB-UniRule"/>
</dbReference>
<dbReference type="InterPro" id="IPR045186">
    <property type="entry name" value="Indole-3-glycerol_P_synth"/>
</dbReference>
<feature type="region of interest" description="Disordered" evidence="10">
    <location>
        <begin position="36"/>
        <end position="57"/>
    </location>
</feature>
<evidence type="ECO:0000256" key="8">
    <source>
        <dbReference type="ARBA" id="ARBA00023239"/>
    </source>
</evidence>
<evidence type="ECO:0000256" key="1">
    <source>
        <dbReference type="ARBA" id="ARBA00001633"/>
    </source>
</evidence>
<dbReference type="HAMAP" id="MF_00134_B">
    <property type="entry name" value="IGPS_B"/>
    <property type="match status" value="1"/>
</dbReference>
<dbReference type="EC" id="4.1.1.48" evidence="9"/>
<comment type="catalytic activity">
    <reaction evidence="1 9">
        <text>1-(2-carboxyphenylamino)-1-deoxy-D-ribulose 5-phosphate + H(+) = (1S,2R)-1-C-(indol-3-yl)glycerol 3-phosphate + CO2 + H2O</text>
        <dbReference type="Rhea" id="RHEA:23476"/>
        <dbReference type="ChEBI" id="CHEBI:15377"/>
        <dbReference type="ChEBI" id="CHEBI:15378"/>
        <dbReference type="ChEBI" id="CHEBI:16526"/>
        <dbReference type="ChEBI" id="CHEBI:58613"/>
        <dbReference type="ChEBI" id="CHEBI:58866"/>
        <dbReference type="EC" id="4.1.1.48"/>
    </reaction>
</comment>
<dbReference type="FunFam" id="3.20.20.70:FF:000024">
    <property type="entry name" value="Indole-3-glycerol phosphate synthase"/>
    <property type="match status" value="1"/>
</dbReference>
<reference evidence="12" key="2">
    <citation type="submission" date="2021-04" db="EMBL/GenBank/DDBJ databases">
        <authorList>
            <person name="Gilroy R."/>
        </authorList>
    </citation>
    <scope>NUCLEOTIDE SEQUENCE</scope>
    <source>
        <strain evidence="12">CHK196-7946</strain>
    </source>
</reference>
<reference evidence="12" key="1">
    <citation type="journal article" date="2021" name="PeerJ">
        <title>Extensive microbial diversity within the chicken gut microbiome revealed by metagenomics and culture.</title>
        <authorList>
            <person name="Gilroy R."/>
            <person name="Ravi A."/>
            <person name="Getino M."/>
            <person name="Pursley I."/>
            <person name="Horton D.L."/>
            <person name="Alikhan N.F."/>
            <person name="Baker D."/>
            <person name="Gharbi K."/>
            <person name="Hall N."/>
            <person name="Watson M."/>
            <person name="Adriaenssens E.M."/>
            <person name="Foster-Nyarko E."/>
            <person name="Jarju S."/>
            <person name="Secka A."/>
            <person name="Antonio M."/>
            <person name="Oren A."/>
            <person name="Chaudhuri R.R."/>
            <person name="La Ragione R."/>
            <person name="Hildebrand F."/>
            <person name="Pallen M.J."/>
        </authorList>
    </citation>
    <scope>NUCLEOTIDE SEQUENCE</scope>
    <source>
        <strain evidence="12">CHK196-7946</strain>
    </source>
</reference>
<evidence type="ECO:0000259" key="11">
    <source>
        <dbReference type="Pfam" id="PF00218"/>
    </source>
</evidence>
<keyword evidence="4 9" id="KW-0028">Amino-acid biosynthesis</keyword>
<evidence type="ECO:0000313" key="13">
    <source>
        <dbReference type="Proteomes" id="UP000823902"/>
    </source>
</evidence>
<evidence type="ECO:0000256" key="2">
    <source>
        <dbReference type="ARBA" id="ARBA00004696"/>
    </source>
</evidence>
<keyword evidence="8 9" id="KW-0456">Lyase</keyword>
<evidence type="ECO:0000256" key="4">
    <source>
        <dbReference type="ARBA" id="ARBA00022605"/>
    </source>
</evidence>
<dbReference type="PANTHER" id="PTHR22854">
    <property type="entry name" value="TRYPTOPHAN BIOSYNTHESIS PROTEIN"/>
    <property type="match status" value="1"/>
</dbReference>
<comment type="caution">
    <text evidence="12">The sequence shown here is derived from an EMBL/GenBank/DDBJ whole genome shotgun (WGS) entry which is preliminary data.</text>
</comment>
<gene>
    <name evidence="9 12" type="primary">trpC</name>
    <name evidence="12" type="ORF">H9697_02665</name>
</gene>
<dbReference type="NCBIfam" id="NF001377">
    <property type="entry name" value="PRK00278.2-4"/>
    <property type="match status" value="1"/>
</dbReference>
<organism evidence="12 13">
    <name type="scientific">Candidatus Mediterraneibacter faecavium</name>
    <dbReference type="NCBI Taxonomy" id="2838668"/>
    <lineage>
        <taxon>Bacteria</taxon>
        <taxon>Bacillati</taxon>
        <taxon>Bacillota</taxon>
        <taxon>Clostridia</taxon>
        <taxon>Lachnospirales</taxon>
        <taxon>Lachnospiraceae</taxon>
        <taxon>Mediterraneibacter</taxon>
    </lineage>
</organism>
<evidence type="ECO:0000256" key="3">
    <source>
        <dbReference type="ARBA" id="ARBA00008737"/>
    </source>
</evidence>
<accession>A0A9D2TME8</accession>
<protein>
    <recommendedName>
        <fullName evidence="9">Indole-3-glycerol phosphate synthase</fullName>
        <shortName evidence="9">IGPS</shortName>
        <ecNumber evidence="9">4.1.1.48</ecNumber>
    </recommendedName>
</protein>
<comment type="pathway">
    <text evidence="2 9">Amino-acid biosynthesis; L-tryptophan biosynthesis; L-tryptophan from chorismate: step 4/5.</text>
</comment>
<evidence type="ECO:0000313" key="12">
    <source>
        <dbReference type="EMBL" id="HJC73842.1"/>
    </source>
</evidence>
<dbReference type="EMBL" id="DWVY01000011">
    <property type="protein sequence ID" value="HJC73842.1"/>
    <property type="molecule type" value="Genomic_DNA"/>
</dbReference>
<name>A0A9D2TME8_9FIRM</name>
<dbReference type="SUPFAM" id="SSF51366">
    <property type="entry name" value="Ribulose-phoshate binding barrel"/>
    <property type="match status" value="1"/>
</dbReference>
<dbReference type="InterPro" id="IPR001468">
    <property type="entry name" value="Indole-3-GlycerolPSynthase_CS"/>
</dbReference>
<sequence>MNILETITERTRERIREQENLIPLSQMRRMAEAVLREEQTGAAAEADSAGERKGAGHGTVDMPAFERALRQPGMSFICEVKKASPSKGIIAEDFPYMDIAKDYEAAGASAISCLTEPYWFLGSDVYLEEIAENVSIPVLRKDFTCSEYMIWQAKALGASAVLLICSVLDDGELRAYHRLTEELHMSALVEAHDADEIERAKQAGARIIGVNNRDLKDFSVDIGHSARLRQLAGEDTVFVSESGIRTPENMRTLCENGTDAVLIGEMLMRAPDRQAALRALKREAAGR</sequence>
<dbReference type="AlphaFoldDB" id="A0A9D2TME8"/>
<feature type="domain" description="Indole-3-glycerol phosphate synthase" evidence="11">
    <location>
        <begin position="64"/>
        <end position="280"/>
    </location>
</feature>
<dbReference type="Gene3D" id="3.20.20.70">
    <property type="entry name" value="Aldolase class I"/>
    <property type="match status" value="1"/>
</dbReference>
<dbReference type="CDD" id="cd00331">
    <property type="entry name" value="IGPS"/>
    <property type="match status" value="1"/>
</dbReference>
<dbReference type="PROSITE" id="PS00614">
    <property type="entry name" value="IGPS"/>
    <property type="match status" value="1"/>
</dbReference>
<dbReference type="PANTHER" id="PTHR22854:SF2">
    <property type="entry name" value="INDOLE-3-GLYCEROL-PHOSPHATE SYNTHASE"/>
    <property type="match status" value="1"/>
</dbReference>
<evidence type="ECO:0000256" key="9">
    <source>
        <dbReference type="HAMAP-Rule" id="MF_00134"/>
    </source>
</evidence>
<evidence type="ECO:0000256" key="5">
    <source>
        <dbReference type="ARBA" id="ARBA00022793"/>
    </source>
</evidence>
<evidence type="ECO:0000256" key="7">
    <source>
        <dbReference type="ARBA" id="ARBA00023141"/>
    </source>
</evidence>
<keyword evidence="6 9" id="KW-0822">Tryptophan biosynthesis</keyword>